<dbReference type="GO" id="GO:0046872">
    <property type="term" value="F:metal ion binding"/>
    <property type="evidence" value="ECO:0007669"/>
    <property type="project" value="UniProtKB-KW"/>
</dbReference>
<keyword evidence="9 15" id="KW-0822">Tryptophan biosynthesis</keyword>
<dbReference type="PRINTS" id="PR00095">
    <property type="entry name" value="ANTSNTHASEI"/>
</dbReference>
<evidence type="ECO:0000256" key="2">
    <source>
        <dbReference type="ARBA" id="ARBA00004873"/>
    </source>
</evidence>
<comment type="similarity">
    <text evidence="3 15">Belongs to the anthranilate synthase component I family.</text>
</comment>
<dbReference type="PANTHER" id="PTHR11236">
    <property type="entry name" value="AMINOBENZOATE/ANTHRANILATE SYNTHASE"/>
    <property type="match status" value="1"/>
</dbReference>
<evidence type="ECO:0000256" key="9">
    <source>
        <dbReference type="ARBA" id="ARBA00022822"/>
    </source>
</evidence>
<dbReference type="PANTHER" id="PTHR11236:SF48">
    <property type="entry name" value="ISOCHORISMATE SYNTHASE MENF"/>
    <property type="match status" value="1"/>
</dbReference>
<comment type="subunit">
    <text evidence="4 15">Heterotetramer consisting of two non-identical subunits: a beta subunit (TrpG) and a large alpha subunit (TrpE).</text>
</comment>
<comment type="function">
    <text evidence="13 15">Part of a heterotetrameric complex that catalyzes the two-step biosynthesis of anthranilate, an intermediate in the biosynthesis of L-tryptophan. In the first step, the glutamine-binding beta subunit (TrpG) of anthranilate synthase (AS) provides the glutamine amidotransferase activity which generates ammonia as a substrate that, along with chorismate, is used in the second step, catalyzed by the large alpha subunit of AS (TrpE) to produce anthranilate. In the absence of TrpG, TrpE can synthesize anthranilate directly from chorismate and high concentrations of ammonia.</text>
</comment>
<evidence type="ECO:0000256" key="13">
    <source>
        <dbReference type="ARBA" id="ARBA00025634"/>
    </source>
</evidence>
<evidence type="ECO:0000259" key="17">
    <source>
        <dbReference type="Pfam" id="PF04715"/>
    </source>
</evidence>
<comment type="catalytic activity">
    <reaction evidence="14 15">
        <text>chorismate + L-glutamine = anthranilate + pyruvate + L-glutamate + H(+)</text>
        <dbReference type="Rhea" id="RHEA:21732"/>
        <dbReference type="ChEBI" id="CHEBI:15361"/>
        <dbReference type="ChEBI" id="CHEBI:15378"/>
        <dbReference type="ChEBI" id="CHEBI:16567"/>
        <dbReference type="ChEBI" id="CHEBI:29748"/>
        <dbReference type="ChEBI" id="CHEBI:29985"/>
        <dbReference type="ChEBI" id="CHEBI:58359"/>
        <dbReference type="EC" id="4.1.3.27"/>
    </reaction>
</comment>
<evidence type="ECO:0000256" key="6">
    <source>
        <dbReference type="ARBA" id="ARBA00020653"/>
    </source>
</evidence>
<evidence type="ECO:0000313" key="18">
    <source>
        <dbReference type="EMBL" id="HIP97765.1"/>
    </source>
</evidence>
<comment type="cofactor">
    <cofactor evidence="1 15">
        <name>Mg(2+)</name>
        <dbReference type="ChEBI" id="CHEBI:18420"/>
    </cofactor>
</comment>
<evidence type="ECO:0000313" key="19">
    <source>
        <dbReference type="Proteomes" id="UP000606463"/>
    </source>
</evidence>
<keyword evidence="7 15" id="KW-0028">Amino-acid biosynthesis</keyword>
<keyword evidence="10 15" id="KW-0460">Magnesium</keyword>
<gene>
    <name evidence="15 18" type="primary">trpE</name>
    <name evidence="18" type="ORF">EYH37_00125</name>
</gene>
<dbReference type="Gene3D" id="3.60.120.10">
    <property type="entry name" value="Anthranilate synthase"/>
    <property type="match status" value="1"/>
</dbReference>
<dbReference type="EC" id="4.1.3.27" evidence="5 15"/>
<dbReference type="InterPro" id="IPR019999">
    <property type="entry name" value="Anth_synth_I-like"/>
</dbReference>
<evidence type="ECO:0000259" key="16">
    <source>
        <dbReference type="Pfam" id="PF00425"/>
    </source>
</evidence>
<evidence type="ECO:0000256" key="4">
    <source>
        <dbReference type="ARBA" id="ARBA00011575"/>
    </source>
</evidence>
<evidence type="ECO:0000256" key="1">
    <source>
        <dbReference type="ARBA" id="ARBA00001946"/>
    </source>
</evidence>
<dbReference type="NCBIfam" id="TIGR00564">
    <property type="entry name" value="trpE_most"/>
    <property type="match status" value="1"/>
</dbReference>
<dbReference type="EMBL" id="DQVE01000002">
    <property type="protein sequence ID" value="HIP97765.1"/>
    <property type="molecule type" value="Genomic_DNA"/>
</dbReference>
<dbReference type="InterPro" id="IPR005256">
    <property type="entry name" value="Anth_synth_I_PabB"/>
</dbReference>
<reference evidence="18" key="1">
    <citation type="journal article" date="2020" name="ISME J.">
        <title>Gammaproteobacteria mediating utilization of methyl-, sulfur- and petroleum organic compounds in deep ocean hydrothermal plumes.</title>
        <authorList>
            <person name="Zhou Z."/>
            <person name="Liu Y."/>
            <person name="Pan J."/>
            <person name="Cron B.R."/>
            <person name="Toner B.M."/>
            <person name="Anantharaman K."/>
            <person name="Breier J.A."/>
            <person name="Dick G.J."/>
            <person name="Li M."/>
        </authorList>
    </citation>
    <scope>NUCLEOTIDE SEQUENCE</scope>
    <source>
        <strain evidence="18">SZUA-1501</strain>
    </source>
</reference>
<keyword evidence="8 15" id="KW-0479">Metal-binding</keyword>
<dbReference type="GO" id="GO:0004049">
    <property type="term" value="F:anthranilate synthase activity"/>
    <property type="evidence" value="ECO:0007669"/>
    <property type="project" value="UniProtKB-EC"/>
</dbReference>
<sequence length="507" mass="57373">MTKLSSGKEEAELNLSLKEFIEKAKEYNVIPLYREFLADLENPLSAFLKIKKLGRFPFLLESVIGGEKWARYSFLGFGGNFYLKTKGSFYEIYNCGKVKFGNFVDPLEVLKPIVKNFKPFNDPKLPRFWGGLVGYIGYDTVKFWEPVPDKNPDPVGVPDIFLVRSDLVIIFDNLSSKLTIVKPVIVSESDNPKELYFSALKEIDKVTETLKAPVEEKEFIPVDKEGEVDFSDWSSNFSKEEFEEMVLKAKRYIEAGDIIQVVLSQRFRKKLRTTPERIYRALRYLNPSPYMYFLKLDDLYVVGGSPENLVRVEGKKVETRPIAGTRPRGKTPEEDKILEQNLRSDEKEKAEHIMLVDLARNDLGKVCEFGSVKVENLMRIERYSHVMHIVSDVSGYLAEGKDALDALKATFPAGTVSGAPKVRAMQIIEELEKEKRGIYAGAVGYISFQGNLDTAIAIRTAVIRGDEIFVQAGAGIVADSVPEREWEETRNKAKALIKAVEIAEKSS</sequence>
<keyword evidence="11 15" id="KW-0057">Aromatic amino acid biosynthesis</keyword>
<dbReference type="InterPro" id="IPR015890">
    <property type="entry name" value="Chorismate_C"/>
</dbReference>
<dbReference type="AlphaFoldDB" id="A0A9D1CED8"/>
<dbReference type="GO" id="GO:0000162">
    <property type="term" value="P:L-tryptophan biosynthetic process"/>
    <property type="evidence" value="ECO:0007669"/>
    <property type="project" value="UniProtKB-KW"/>
</dbReference>
<evidence type="ECO:0000256" key="14">
    <source>
        <dbReference type="ARBA" id="ARBA00047683"/>
    </source>
</evidence>
<protein>
    <recommendedName>
        <fullName evidence="6 15">Anthranilate synthase component 1</fullName>
        <ecNumber evidence="5 15">4.1.3.27</ecNumber>
    </recommendedName>
</protein>
<comment type="pathway">
    <text evidence="2 15">Amino-acid biosynthesis; L-tryptophan biosynthesis; L-tryptophan from chorismate: step 1/5.</text>
</comment>
<accession>A0A9D1CED8</accession>
<keyword evidence="12 15" id="KW-0456">Lyase</keyword>
<dbReference type="InterPro" id="IPR005801">
    <property type="entry name" value="ADC_synthase"/>
</dbReference>
<dbReference type="SUPFAM" id="SSF56322">
    <property type="entry name" value="ADC synthase"/>
    <property type="match status" value="1"/>
</dbReference>
<evidence type="ECO:0000256" key="3">
    <source>
        <dbReference type="ARBA" id="ARBA00009562"/>
    </source>
</evidence>
<dbReference type="Pfam" id="PF00425">
    <property type="entry name" value="Chorismate_bind"/>
    <property type="match status" value="1"/>
</dbReference>
<proteinExistence type="inferred from homology"/>
<evidence type="ECO:0000256" key="7">
    <source>
        <dbReference type="ARBA" id="ARBA00022605"/>
    </source>
</evidence>
<evidence type="ECO:0000256" key="12">
    <source>
        <dbReference type="ARBA" id="ARBA00023239"/>
    </source>
</evidence>
<evidence type="ECO:0000256" key="8">
    <source>
        <dbReference type="ARBA" id="ARBA00022723"/>
    </source>
</evidence>
<evidence type="ECO:0000256" key="15">
    <source>
        <dbReference type="RuleBase" id="RU364045"/>
    </source>
</evidence>
<feature type="domain" description="Chorismate-utilising enzyme C-terminal" evidence="16">
    <location>
        <begin position="239"/>
        <end position="492"/>
    </location>
</feature>
<evidence type="ECO:0000256" key="11">
    <source>
        <dbReference type="ARBA" id="ARBA00023141"/>
    </source>
</evidence>
<evidence type="ECO:0000256" key="10">
    <source>
        <dbReference type="ARBA" id="ARBA00022842"/>
    </source>
</evidence>
<evidence type="ECO:0000256" key="5">
    <source>
        <dbReference type="ARBA" id="ARBA00012266"/>
    </source>
</evidence>
<name>A0A9D1CED8_AQUAO</name>
<feature type="domain" description="Anthranilate synthase component I N-terminal" evidence="17">
    <location>
        <begin position="39"/>
        <end position="180"/>
    </location>
</feature>
<dbReference type="InterPro" id="IPR006805">
    <property type="entry name" value="Anth_synth_I_N"/>
</dbReference>
<dbReference type="Pfam" id="PF04715">
    <property type="entry name" value="Anth_synt_I_N"/>
    <property type="match status" value="1"/>
</dbReference>
<comment type="caution">
    <text evidence="18">The sequence shown here is derived from an EMBL/GenBank/DDBJ whole genome shotgun (WGS) entry which is preliminary data.</text>
</comment>
<organism evidence="18 19">
    <name type="scientific">Aquifex aeolicus</name>
    <dbReference type="NCBI Taxonomy" id="63363"/>
    <lineage>
        <taxon>Bacteria</taxon>
        <taxon>Pseudomonadati</taxon>
        <taxon>Aquificota</taxon>
        <taxon>Aquificia</taxon>
        <taxon>Aquificales</taxon>
        <taxon>Aquificaceae</taxon>
        <taxon>Aquifex</taxon>
    </lineage>
</organism>
<dbReference type="Proteomes" id="UP000606463">
    <property type="component" value="Unassembled WGS sequence"/>
</dbReference>